<sequence>MEARRGNDAAPEAPAVREGSAAEVSTVRGGSAAEVSAGEPAAVPMRLAAENLTVVFGHGSRAHVALDDVSVGVAEGTTLGLVGESGSGKSTLAKALVGLVRPRTGRILLDGADVSALRGARLAAVRRRVQMISQDPYSSLNPRMTVGQAIAEAIDPRRADHRRHADAVTGWLETVALDGDAAARYPHEFSGGQRQRIAIARALAAEPEVVVADEITSALDCSVQAEVLNLLAGLRERLRLTMVFISHDLAVVRHVSDEVAVMNRGRIVEYGPCRRVYRSPAHPYTRRLLGSVPAFPLQESR</sequence>
<dbReference type="InterPro" id="IPR050319">
    <property type="entry name" value="ABC_transp_ATP-bind"/>
</dbReference>
<dbReference type="PANTHER" id="PTHR43776:SF7">
    <property type="entry name" value="D,D-DIPEPTIDE TRANSPORT ATP-BINDING PROTEIN DDPF-RELATED"/>
    <property type="match status" value="1"/>
</dbReference>
<dbReference type="InterPro" id="IPR003439">
    <property type="entry name" value="ABC_transporter-like_ATP-bd"/>
</dbReference>
<dbReference type="GO" id="GO:0055085">
    <property type="term" value="P:transmembrane transport"/>
    <property type="evidence" value="ECO:0007669"/>
    <property type="project" value="UniProtKB-ARBA"/>
</dbReference>
<comment type="similarity">
    <text evidence="1">Belongs to the ABC transporter superfamily.</text>
</comment>
<dbReference type="AlphaFoldDB" id="A0A8J3RSE9"/>
<evidence type="ECO:0000313" key="7">
    <source>
        <dbReference type="EMBL" id="GIH79855.1"/>
    </source>
</evidence>
<keyword evidence="2" id="KW-0813">Transport</keyword>
<dbReference type="EMBL" id="BOOH01000052">
    <property type="protein sequence ID" value="GIH79855.1"/>
    <property type="molecule type" value="Genomic_DNA"/>
</dbReference>
<gene>
    <name evidence="7" type="ORF">Plo01_62840</name>
</gene>
<keyword evidence="3" id="KW-0547">Nucleotide-binding</keyword>
<proteinExistence type="inferred from homology"/>
<dbReference type="Pfam" id="PF08352">
    <property type="entry name" value="oligo_HPY"/>
    <property type="match status" value="1"/>
</dbReference>
<dbReference type="GO" id="GO:0005524">
    <property type="term" value="F:ATP binding"/>
    <property type="evidence" value="ECO:0007669"/>
    <property type="project" value="UniProtKB-KW"/>
</dbReference>
<protein>
    <submittedName>
        <fullName evidence="7">Dipeptide/oligopeptide/nickel ABC transporter ATP-binding protein</fullName>
    </submittedName>
</protein>
<dbReference type="Proteomes" id="UP000616724">
    <property type="component" value="Unassembled WGS sequence"/>
</dbReference>
<evidence type="ECO:0000256" key="3">
    <source>
        <dbReference type="ARBA" id="ARBA00022741"/>
    </source>
</evidence>
<evidence type="ECO:0000256" key="2">
    <source>
        <dbReference type="ARBA" id="ARBA00022448"/>
    </source>
</evidence>
<feature type="region of interest" description="Disordered" evidence="5">
    <location>
        <begin position="1"/>
        <end position="33"/>
    </location>
</feature>
<organism evidence="7 8">
    <name type="scientific">Planobispora longispora</name>
    <dbReference type="NCBI Taxonomy" id="28887"/>
    <lineage>
        <taxon>Bacteria</taxon>
        <taxon>Bacillati</taxon>
        <taxon>Actinomycetota</taxon>
        <taxon>Actinomycetes</taxon>
        <taxon>Streptosporangiales</taxon>
        <taxon>Streptosporangiaceae</taxon>
        <taxon>Planobispora</taxon>
    </lineage>
</organism>
<dbReference type="SUPFAM" id="SSF52540">
    <property type="entry name" value="P-loop containing nucleoside triphosphate hydrolases"/>
    <property type="match status" value="1"/>
</dbReference>
<dbReference type="GO" id="GO:0016887">
    <property type="term" value="F:ATP hydrolysis activity"/>
    <property type="evidence" value="ECO:0007669"/>
    <property type="project" value="InterPro"/>
</dbReference>
<keyword evidence="8" id="KW-1185">Reference proteome</keyword>
<accession>A0A8J3RSE9</accession>
<dbReference type="PANTHER" id="PTHR43776">
    <property type="entry name" value="TRANSPORT ATP-BINDING PROTEIN"/>
    <property type="match status" value="1"/>
</dbReference>
<dbReference type="SMART" id="SM00382">
    <property type="entry name" value="AAA"/>
    <property type="match status" value="1"/>
</dbReference>
<evidence type="ECO:0000256" key="1">
    <source>
        <dbReference type="ARBA" id="ARBA00005417"/>
    </source>
</evidence>
<dbReference type="PROSITE" id="PS50893">
    <property type="entry name" value="ABC_TRANSPORTER_2"/>
    <property type="match status" value="1"/>
</dbReference>
<dbReference type="InterPro" id="IPR003593">
    <property type="entry name" value="AAA+_ATPase"/>
</dbReference>
<keyword evidence="4 7" id="KW-0067">ATP-binding</keyword>
<evidence type="ECO:0000259" key="6">
    <source>
        <dbReference type="PROSITE" id="PS50893"/>
    </source>
</evidence>
<dbReference type="Gene3D" id="3.40.50.300">
    <property type="entry name" value="P-loop containing nucleotide triphosphate hydrolases"/>
    <property type="match status" value="1"/>
</dbReference>
<feature type="domain" description="ABC transporter" evidence="6">
    <location>
        <begin position="47"/>
        <end position="289"/>
    </location>
</feature>
<evidence type="ECO:0000313" key="8">
    <source>
        <dbReference type="Proteomes" id="UP000616724"/>
    </source>
</evidence>
<dbReference type="Pfam" id="PF00005">
    <property type="entry name" value="ABC_tran"/>
    <property type="match status" value="1"/>
</dbReference>
<dbReference type="InterPro" id="IPR027417">
    <property type="entry name" value="P-loop_NTPase"/>
</dbReference>
<dbReference type="InterPro" id="IPR017871">
    <property type="entry name" value="ABC_transporter-like_CS"/>
</dbReference>
<dbReference type="RefSeq" id="WP_239317421.1">
    <property type="nucleotide sequence ID" value="NZ_BOOH01000052.1"/>
</dbReference>
<dbReference type="GO" id="GO:0015833">
    <property type="term" value="P:peptide transport"/>
    <property type="evidence" value="ECO:0007669"/>
    <property type="project" value="InterPro"/>
</dbReference>
<name>A0A8J3RSE9_9ACTN</name>
<comment type="caution">
    <text evidence="7">The sequence shown here is derived from an EMBL/GenBank/DDBJ whole genome shotgun (WGS) entry which is preliminary data.</text>
</comment>
<reference evidence="7 8" key="1">
    <citation type="submission" date="2021-01" db="EMBL/GenBank/DDBJ databases">
        <title>Whole genome shotgun sequence of Planobispora longispora NBRC 13918.</title>
        <authorList>
            <person name="Komaki H."/>
            <person name="Tamura T."/>
        </authorList>
    </citation>
    <scope>NUCLEOTIDE SEQUENCE [LARGE SCALE GENOMIC DNA]</scope>
    <source>
        <strain evidence="7 8">NBRC 13918</strain>
    </source>
</reference>
<evidence type="ECO:0000256" key="4">
    <source>
        <dbReference type="ARBA" id="ARBA00022840"/>
    </source>
</evidence>
<evidence type="ECO:0000256" key="5">
    <source>
        <dbReference type="SAM" id="MobiDB-lite"/>
    </source>
</evidence>
<dbReference type="PROSITE" id="PS00211">
    <property type="entry name" value="ABC_TRANSPORTER_1"/>
    <property type="match status" value="1"/>
</dbReference>
<dbReference type="InterPro" id="IPR013563">
    <property type="entry name" value="Oligopep_ABC_C"/>
</dbReference>
<dbReference type="CDD" id="cd03257">
    <property type="entry name" value="ABC_NikE_OppD_transporters"/>
    <property type="match status" value="1"/>
</dbReference>